<name>A0A844AAK7_RHIFR</name>
<dbReference type="Pfam" id="PF03466">
    <property type="entry name" value="LysR_substrate"/>
    <property type="match status" value="1"/>
</dbReference>
<sequence>MKRCIGRISPPCQQYELVHRSQSVSSIMAWTKGMDLGYISLAMQAAAADQGVAIGWHRMITPMLARGELMRLTDLIFAAPGTYYLTWNRTRKLSPAALLLREWIHEQAAIERAQPGPESCSIEP</sequence>
<protein>
    <recommendedName>
        <fullName evidence="1">LysR substrate-binding domain-containing protein</fullName>
    </recommendedName>
</protein>
<evidence type="ECO:0000313" key="3">
    <source>
        <dbReference type="Proteomes" id="UP000466694"/>
    </source>
</evidence>
<reference evidence="2 3" key="1">
    <citation type="journal article" date="2013" name="Genome Biol.">
        <title>Comparative genomics of the core and accessory genomes of 48 Sinorhizobium strains comprising five genospecies.</title>
        <authorList>
            <person name="Sugawara M."/>
            <person name="Epstein B."/>
            <person name="Badgley B.D."/>
            <person name="Unno T."/>
            <person name="Xu L."/>
            <person name="Reese J."/>
            <person name="Gyaneshwar P."/>
            <person name="Denny R."/>
            <person name="Mudge J."/>
            <person name="Bharti A.K."/>
            <person name="Farmer A.D."/>
            <person name="May G.D."/>
            <person name="Woodward J.E."/>
            <person name="Medigue C."/>
            <person name="Vallenet D."/>
            <person name="Lajus A."/>
            <person name="Rouy Z."/>
            <person name="Martinez-Vaz B."/>
            <person name="Tiffin P."/>
            <person name="Young N.D."/>
            <person name="Sadowsky M.J."/>
        </authorList>
    </citation>
    <scope>NUCLEOTIDE SEQUENCE [LARGE SCALE GENOMIC DNA]</scope>
    <source>
        <strain evidence="2 3">USDA205</strain>
    </source>
</reference>
<accession>A0A844AAK7</accession>
<comment type="caution">
    <text evidence="2">The sequence shown here is derived from an EMBL/GenBank/DDBJ whole genome shotgun (WGS) entry which is preliminary data.</text>
</comment>
<gene>
    <name evidence="2" type="ORF">GHK48_11355</name>
</gene>
<organism evidence="2 3">
    <name type="scientific">Rhizobium fredii</name>
    <name type="common">Sinorhizobium fredii</name>
    <dbReference type="NCBI Taxonomy" id="380"/>
    <lineage>
        <taxon>Bacteria</taxon>
        <taxon>Pseudomonadati</taxon>
        <taxon>Pseudomonadota</taxon>
        <taxon>Alphaproteobacteria</taxon>
        <taxon>Hyphomicrobiales</taxon>
        <taxon>Rhizobiaceae</taxon>
        <taxon>Sinorhizobium/Ensifer group</taxon>
        <taxon>Sinorhizobium</taxon>
    </lineage>
</organism>
<dbReference type="EMBL" id="WISZ01000096">
    <property type="protein sequence ID" value="MQX08865.1"/>
    <property type="molecule type" value="Genomic_DNA"/>
</dbReference>
<dbReference type="SUPFAM" id="SSF53850">
    <property type="entry name" value="Periplasmic binding protein-like II"/>
    <property type="match status" value="1"/>
</dbReference>
<feature type="domain" description="LysR substrate-binding" evidence="1">
    <location>
        <begin position="32"/>
        <end position="108"/>
    </location>
</feature>
<proteinExistence type="predicted"/>
<dbReference type="AlphaFoldDB" id="A0A844AAK7"/>
<evidence type="ECO:0000259" key="1">
    <source>
        <dbReference type="Pfam" id="PF03466"/>
    </source>
</evidence>
<dbReference type="Proteomes" id="UP000466694">
    <property type="component" value="Unassembled WGS sequence"/>
</dbReference>
<dbReference type="InterPro" id="IPR005119">
    <property type="entry name" value="LysR_subst-bd"/>
</dbReference>
<evidence type="ECO:0000313" key="2">
    <source>
        <dbReference type="EMBL" id="MQX08865.1"/>
    </source>
</evidence>
<dbReference type="Gene3D" id="3.40.190.10">
    <property type="entry name" value="Periplasmic binding protein-like II"/>
    <property type="match status" value="2"/>
</dbReference>